<keyword evidence="3" id="KW-1185">Reference proteome</keyword>
<dbReference type="SUPFAM" id="SSF53474">
    <property type="entry name" value="alpha/beta-Hydrolases"/>
    <property type="match status" value="1"/>
</dbReference>
<evidence type="ECO:0000313" key="3">
    <source>
        <dbReference type="Proteomes" id="UP000799302"/>
    </source>
</evidence>
<evidence type="ECO:0008006" key="4">
    <source>
        <dbReference type="Google" id="ProtNLM"/>
    </source>
</evidence>
<gene>
    <name evidence="2" type="ORF">BT63DRAFT_478839</name>
</gene>
<reference evidence="2" key="1">
    <citation type="journal article" date="2020" name="Stud. Mycol.">
        <title>101 Dothideomycetes genomes: a test case for predicting lifestyles and emergence of pathogens.</title>
        <authorList>
            <person name="Haridas S."/>
            <person name="Albert R."/>
            <person name="Binder M."/>
            <person name="Bloem J."/>
            <person name="Labutti K."/>
            <person name="Salamov A."/>
            <person name="Andreopoulos B."/>
            <person name="Baker S."/>
            <person name="Barry K."/>
            <person name="Bills G."/>
            <person name="Bluhm B."/>
            <person name="Cannon C."/>
            <person name="Castanera R."/>
            <person name="Culley D."/>
            <person name="Daum C."/>
            <person name="Ezra D."/>
            <person name="Gonzalez J."/>
            <person name="Henrissat B."/>
            <person name="Kuo A."/>
            <person name="Liang C."/>
            <person name="Lipzen A."/>
            <person name="Lutzoni F."/>
            <person name="Magnuson J."/>
            <person name="Mondo S."/>
            <person name="Nolan M."/>
            <person name="Ohm R."/>
            <person name="Pangilinan J."/>
            <person name="Park H.-J."/>
            <person name="Ramirez L."/>
            <person name="Alfaro M."/>
            <person name="Sun H."/>
            <person name="Tritt A."/>
            <person name="Yoshinaga Y."/>
            <person name="Zwiers L.-H."/>
            <person name="Turgeon B."/>
            <person name="Goodwin S."/>
            <person name="Spatafora J."/>
            <person name="Crous P."/>
            <person name="Grigoriev I."/>
        </authorList>
    </citation>
    <scope>NUCLEOTIDE SEQUENCE</scope>
    <source>
        <strain evidence="2">CBS 115976</strain>
    </source>
</reference>
<dbReference type="InterPro" id="IPR029058">
    <property type="entry name" value="AB_hydrolase_fold"/>
</dbReference>
<keyword evidence="1" id="KW-0732">Signal</keyword>
<dbReference type="EMBL" id="MU004235">
    <property type="protein sequence ID" value="KAF2668938.1"/>
    <property type="molecule type" value="Genomic_DNA"/>
</dbReference>
<dbReference type="Proteomes" id="UP000799302">
    <property type="component" value="Unassembled WGS sequence"/>
</dbReference>
<name>A0A6A6UCV1_9PEZI</name>
<feature type="signal peptide" evidence="1">
    <location>
        <begin position="1"/>
        <end position="18"/>
    </location>
</feature>
<accession>A0A6A6UCV1</accession>
<protein>
    <recommendedName>
        <fullName evidence="4">Alpha/beta-hydrolase</fullName>
    </recommendedName>
</protein>
<evidence type="ECO:0000256" key="1">
    <source>
        <dbReference type="SAM" id="SignalP"/>
    </source>
</evidence>
<sequence>MKNSLIASIAALAGHALAQQPGGSINSPAALASPGTGPYGAARPTLCRHLHFFEDPSLPKFVIYQPKNIPKGFKAPVVVWGNGGCLNVGTIMAPFLLQLASQGVVVLATGPKEDPSKGGTFASYGGYGQVTAKAFIDALDWAEKSATDPKWAHIDMSRVAAAGQSCGGTLAYAAEGDKRVNRGLGIFNSGNFAKEGSKDAKSGKDAKGKLMVYTDVTKFSKPVFYFLGGPKDVAYANGKRDYALLPAGIPSYMSNWAPTGHGGTFNELNGGAYGIAASHWANWVLRGNATAANWFTGGGAKAAGWTETESKNLDSLKIPAPIRKF</sequence>
<evidence type="ECO:0000313" key="2">
    <source>
        <dbReference type="EMBL" id="KAF2668938.1"/>
    </source>
</evidence>
<proteinExistence type="predicted"/>
<feature type="chain" id="PRO_5025618148" description="Alpha/beta-hydrolase" evidence="1">
    <location>
        <begin position="19"/>
        <end position="325"/>
    </location>
</feature>
<dbReference type="Gene3D" id="3.40.50.1820">
    <property type="entry name" value="alpha/beta hydrolase"/>
    <property type="match status" value="1"/>
</dbReference>
<dbReference type="OrthoDB" id="2141514at2759"/>
<dbReference type="AlphaFoldDB" id="A0A6A6UCV1"/>
<organism evidence="2 3">
    <name type="scientific">Microthyrium microscopicum</name>
    <dbReference type="NCBI Taxonomy" id="703497"/>
    <lineage>
        <taxon>Eukaryota</taxon>
        <taxon>Fungi</taxon>
        <taxon>Dikarya</taxon>
        <taxon>Ascomycota</taxon>
        <taxon>Pezizomycotina</taxon>
        <taxon>Dothideomycetes</taxon>
        <taxon>Dothideomycetes incertae sedis</taxon>
        <taxon>Microthyriales</taxon>
        <taxon>Microthyriaceae</taxon>
        <taxon>Microthyrium</taxon>
    </lineage>
</organism>